<dbReference type="Proteomes" id="UP000464086">
    <property type="component" value="Chromosome"/>
</dbReference>
<evidence type="ECO:0000313" key="2">
    <source>
        <dbReference type="Proteomes" id="UP000464086"/>
    </source>
</evidence>
<protein>
    <submittedName>
        <fullName evidence="1">Uncharacterized protein</fullName>
    </submittedName>
</protein>
<evidence type="ECO:0000313" key="1">
    <source>
        <dbReference type="EMBL" id="QHD65644.1"/>
    </source>
</evidence>
<name>A0A6P1GBR7_SPHYA</name>
<dbReference type="EMBL" id="CP047218">
    <property type="protein sequence ID" value="QHD65644.1"/>
    <property type="molecule type" value="Genomic_DNA"/>
</dbReference>
<accession>A0A6P1GBR7</accession>
<organism evidence="1 2">
    <name type="scientific">Sphingobium yanoikuyae</name>
    <name type="common">Sphingomonas yanoikuyae</name>
    <dbReference type="NCBI Taxonomy" id="13690"/>
    <lineage>
        <taxon>Bacteria</taxon>
        <taxon>Pseudomonadati</taxon>
        <taxon>Pseudomonadota</taxon>
        <taxon>Alphaproteobacteria</taxon>
        <taxon>Sphingomonadales</taxon>
        <taxon>Sphingomonadaceae</taxon>
        <taxon>Sphingobium</taxon>
    </lineage>
</organism>
<proteinExistence type="predicted"/>
<reference evidence="1 2" key="1">
    <citation type="submission" date="2019-12" db="EMBL/GenBank/DDBJ databases">
        <title>Functional and genomic insights into the Sphingobium yanoikuyae YC-JY1, a bacterium efficiently degrading bisphenol A.</title>
        <authorList>
            <person name="Jia Y."/>
            <person name="Li X."/>
            <person name="Wang J."/>
            <person name="Eltoukhy A."/>
            <person name="Lamraoui I."/>
            <person name="Yan Y."/>
        </authorList>
    </citation>
    <scope>NUCLEOTIDE SEQUENCE [LARGE SCALE GENOMIC DNA]</scope>
    <source>
        <strain evidence="1 2">YC-JY1</strain>
    </source>
</reference>
<sequence length="267" mass="29906">MVFSAFQLQTFPATLRKLAYGHGLTENMMGRSLLWLAASIPPLMLAACTAQQVPTSNEENNALCRMLPGKSEAIRSSKSGIQYLPPSFGKVMHICKFKGYPECFPKISNFESEWYSNHWEAATEPSLFEISNAQKYAGDSVLRFTWLPTFHHPVIVRFETSAGTTNFIAKELSGAGGYEPGSISRQINRKLSSLEAHQVERAMARASPFNEPPENCGGGTDGSRWILERARKGSYEYADRWSPQKGAMRDFGLLTLKLTGWEFEEIY</sequence>
<dbReference type="AlphaFoldDB" id="A0A6P1GBR7"/>
<dbReference type="RefSeq" id="WP_125997181.1">
    <property type="nucleotide sequence ID" value="NZ_CALUBW010000024.1"/>
</dbReference>
<gene>
    <name evidence="1" type="ORF">GS397_00210</name>
</gene>